<organism evidence="1 2">
    <name type="scientific">Araneus ventricosus</name>
    <name type="common">Orbweaver spider</name>
    <name type="synonym">Epeira ventricosa</name>
    <dbReference type="NCBI Taxonomy" id="182803"/>
    <lineage>
        <taxon>Eukaryota</taxon>
        <taxon>Metazoa</taxon>
        <taxon>Ecdysozoa</taxon>
        <taxon>Arthropoda</taxon>
        <taxon>Chelicerata</taxon>
        <taxon>Arachnida</taxon>
        <taxon>Araneae</taxon>
        <taxon>Araneomorphae</taxon>
        <taxon>Entelegynae</taxon>
        <taxon>Araneoidea</taxon>
        <taxon>Araneidae</taxon>
        <taxon>Araneus</taxon>
    </lineage>
</organism>
<dbReference type="AlphaFoldDB" id="A0A4Y2U9G8"/>
<reference evidence="1 2" key="1">
    <citation type="journal article" date="2019" name="Sci. Rep.">
        <title>Orb-weaving spider Araneus ventricosus genome elucidates the spidroin gene catalogue.</title>
        <authorList>
            <person name="Kono N."/>
            <person name="Nakamura H."/>
            <person name="Ohtoshi R."/>
            <person name="Moran D.A.P."/>
            <person name="Shinohara A."/>
            <person name="Yoshida Y."/>
            <person name="Fujiwara M."/>
            <person name="Mori M."/>
            <person name="Tomita M."/>
            <person name="Arakawa K."/>
        </authorList>
    </citation>
    <scope>NUCLEOTIDE SEQUENCE [LARGE SCALE GENOMIC DNA]</scope>
</reference>
<comment type="caution">
    <text evidence="1">The sequence shown here is derived from an EMBL/GenBank/DDBJ whole genome shotgun (WGS) entry which is preliminary data.</text>
</comment>
<protein>
    <submittedName>
        <fullName evidence="1">Uncharacterized protein</fullName>
    </submittedName>
</protein>
<evidence type="ECO:0000313" key="1">
    <source>
        <dbReference type="EMBL" id="GBO08240.1"/>
    </source>
</evidence>
<name>A0A4Y2U9G8_ARAVE</name>
<dbReference type="EMBL" id="BGPR01034056">
    <property type="protein sequence ID" value="GBO08240.1"/>
    <property type="molecule type" value="Genomic_DNA"/>
</dbReference>
<gene>
    <name evidence="1" type="ORF">AVEN_146702_1</name>
</gene>
<dbReference type="Proteomes" id="UP000499080">
    <property type="component" value="Unassembled WGS sequence"/>
</dbReference>
<proteinExistence type="predicted"/>
<evidence type="ECO:0000313" key="2">
    <source>
        <dbReference type="Proteomes" id="UP000499080"/>
    </source>
</evidence>
<keyword evidence="2" id="KW-1185">Reference proteome</keyword>
<accession>A0A4Y2U9G8</accession>
<sequence length="95" mass="10597">MSAAAIVPEKMTPRVQTEIQMGWQWRITADASMKQIILDCRKTLMAYGSSLGVLRIESHYVKQSETRISTIATLSMLFVDVRVKCRGGFAVGLAF</sequence>